<feature type="binding site" evidence="5">
    <location>
        <position position="279"/>
    </location>
    <ligand>
        <name>Mn(2+)</name>
        <dbReference type="ChEBI" id="CHEBI:29035"/>
        <label>2</label>
    </ligand>
</feature>
<dbReference type="EC" id="5.4.2.7" evidence="5 6"/>
<keyword evidence="2 5" id="KW-0479">Metal-binding</keyword>
<feature type="binding site" evidence="5">
    <location>
        <position position="9"/>
    </location>
    <ligand>
        <name>Mn(2+)</name>
        <dbReference type="ChEBI" id="CHEBI:29035"/>
        <label>1</label>
    </ligand>
</feature>
<evidence type="ECO:0000256" key="1">
    <source>
        <dbReference type="ARBA" id="ARBA00010373"/>
    </source>
</evidence>
<dbReference type="Gene3D" id="3.40.720.10">
    <property type="entry name" value="Alkaline Phosphatase, subunit A"/>
    <property type="match status" value="1"/>
</dbReference>
<comment type="similarity">
    <text evidence="1 5">Belongs to the phosphopentomutase family.</text>
</comment>
<dbReference type="EMBL" id="JADINF010000115">
    <property type="protein sequence ID" value="MBO8424274.1"/>
    <property type="molecule type" value="Genomic_DNA"/>
</dbReference>
<dbReference type="SUPFAM" id="SSF53649">
    <property type="entry name" value="Alkaline phosphatase-like"/>
    <property type="match status" value="1"/>
</dbReference>
<comment type="function">
    <text evidence="5">Isomerase that catalyzes the conversion of deoxy-ribose 1-phosphate (dRib-1-P) and ribose 1-phosphate (Rib-1-P) to deoxy-ribose 5-phosphate (dRib-5-P) and ribose 5-phosphate (Rib-5-P), respectively.</text>
</comment>
<sequence length="372" mass="40300">MRAFLIVLDSFGIGASRDAASFGDAGSDTLGAVSNSKYFSAPNMIKMGLGNIDNVTCLPREESPVASYARLTPRSPNKDTTSGHWEIAGVIAERFPTYPDGFPEEIISAFRLATGRDVLCNKPYSGTEVINVYGDEHLKSGALIVYTSQDSVFQIAAHESIVPPDELYRYCLAARKILTGKHSVARVIARPFAGTSGAYYRTENRKDFSLPPPAPTLLDRMSAAGKEVIAVGKIYDIFAGRGITRAVHAANNAEGIEALFSITEEDFDGLCFVNLVDFDMLYGHRNDIDGYARAVSEFDAALGRLLRILRPSDALILTADHGCDPSTPSTDHSREDVFALMYGSPFGPPVNCGTLQGFNHVGDEVARIFGIR</sequence>
<dbReference type="NCBIfam" id="NF003766">
    <property type="entry name" value="PRK05362.1"/>
    <property type="match status" value="1"/>
</dbReference>
<dbReference type="SUPFAM" id="SSF143856">
    <property type="entry name" value="DeoB insert domain-like"/>
    <property type="match status" value="1"/>
</dbReference>
<dbReference type="GO" id="GO:0030145">
    <property type="term" value="F:manganese ion binding"/>
    <property type="evidence" value="ECO:0007669"/>
    <property type="project" value="UniProtKB-UniRule"/>
</dbReference>
<feature type="domain" description="Metalloenzyme" evidence="7">
    <location>
        <begin position="1"/>
        <end position="371"/>
    </location>
</feature>
<feature type="binding site" evidence="5">
    <location>
        <position position="284"/>
    </location>
    <ligand>
        <name>Mn(2+)</name>
        <dbReference type="ChEBI" id="CHEBI:29035"/>
        <label>2</label>
    </ligand>
</feature>
<evidence type="ECO:0000313" key="8">
    <source>
        <dbReference type="EMBL" id="MBO8424274.1"/>
    </source>
</evidence>
<dbReference type="Gene3D" id="3.30.70.1250">
    <property type="entry name" value="Phosphopentomutase"/>
    <property type="match status" value="1"/>
</dbReference>
<comment type="catalytic activity">
    <reaction evidence="5">
        <text>2-deoxy-alpha-D-ribose 1-phosphate = 2-deoxy-D-ribose 5-phosphate</text>
        <dbReference type="Rhea" id="RHEA:27658"/>
        <dbReference type="ChEBI" id="CHEBI:57259"/>
        <dbReference type="ChEBI" id="CHEBI:62877"/>
        <dbReference type="EC" id="5.4.2.7"/>
    </reaction>
</comment>
<dbReference type="InterPro" id="IPR024052">
    <property type="entry name" value="Phosphopentomutase_DeoB_cap_sf"/>
</dbReference>
<keyword evidence="5" id="KW-0963">Cytoplasm</keyword>
<dbReference type="PANTHER" id="PTHR21110:SF0">
    <property type="entry name" value="PHOSPHOPENTOMUTASE"/>
    <property type="match status" value="1"/>
</dbReference>
<dbReference type="Pfam" id="PF01676">
    <property type="entry name" value="Metalloenzyme"/>
    <property type="match status" value="1"/>
</dbReference>
<dbReference type="PANTHER" id="PTHR21110">
    <property type="entry name" value="PHOSPHOPENTOMUTASE"/>
    <property type="match status" value="1"/>
</dbReference>
<dbReference type="InterPro" id="IPR006124">
    <property type="entry name" value="Metalloenzyme"/>
</dbReference>
<dbReference type="CDD" id="cd16009">
    <property type="entry name" value="PPM"/>
    <property type="match status" value="1"/>
</dbReference>
<dbReference type="GO" id="GO:0043094">
    <property type="term" value="P:metabolic compound salvage"/>
    <property type="evidence" value="ECO:0007669"/>
    <property type="project" value="UniProtKB-UniRule"/>
</dbReference>
<reference evidence="8" key="1">
    <citation type="submission" date="2020-10" db="EMBL/GenBank/DDBJ databases">
        <authorList>
            <person name="Gilroy R."/>
        </authorList>
    </citation>
    <scope>NUCLEOTIDE SEQUENCE</scope>
    <source>
        <strain evidence="8">517</strain>
    </source>
</reference>
<proteinExistence type="inferred from homology"/>
<comment type="subcellular location">
    <subcellularLocation>
        <location evidence="5">Cytoplasm</location>
    </subcellularLocation>
</comment>
<protein>
    <recommendedName>
        <fullName evidence="5 6">Phosphopentomutase</fullName>
        <ecNumber evidence="5 6">5.4.2.7</ecNumber>
    </recommendedName>
    <alternativeName>
        <fullName evidence="5">Phosphodeoxyribomutase</fullName>
    </alternativeName>
</protein>
<dbReference type="GO" id="GO:0008973">
    <property type="term" value="F:phosphopentomutase activity"/>
    <property type="evidence" value="ECO:0007669"/>
    <property type="project" value="UniProtKB-UniRule"/>
</dbReference>
<evidence type="ECO:0000259" key="7">
    <source>
        <dbReference type="Pfam" id="PF01676"/>
    </source>
</evidence>
<dbReference type="GO" id="GO:0006018">
    <property type="term" value="P:2-deoxyribose 1-phosphate catabolic process"/>
    <property type="evidence" value="ECO:0007669"/>
    <property type="project" value="UniProtKB-UniRule"/>
</dbReference>
<gene>
    <name evidence="5" type="primary">deoB</name>
    <name evidence="8" type="ORF">IAB16_04590</name>
</gene>
<organism evidence="8 9">
    <name type="scientific">Candidatus Stercoripulliclostridium pullicola</name>
    <dbReference type="NCBI Taxonomy" id="2840953"/>
    <lineage>
        <taxon>Bacteria</taxon>
        <taxon>Bacillati</taxon>
        <taxon>Bacillota</taxon>
        <taxon>Clostridia</taxon>
        <taxon>Eubacteriales</taxon>
        <taxon>Candidatus Stercoripulliclostridium</taxon>
    </lineage>
</organism>
<dbReference type="PIRSF" id="PIRSF001491">
    <property type="entry name" value="Ppentomutase"/>
    <property type="match status" value="1"/>
</dbReference>
<evidence type="ECO:0000256" key="5">
    <source>
        <dbReference type="HAMAP-Rule" id="MF_00740"/>
    </source>
</evidence>
<dbReference type="AlphaFoldDB" id="A0A940DH53"/>
<comment type="caution">
    <text evidence="8">The sequence shown here is derived from an EMBL/GenBank/DDBJ whole genome shotgun (WGS) entry which is preliminary data.</text>
</comment>
<evidence type="ECO:0000256" key="3">
    <source>
        <dbReference type="ARBA" id="ARBA00023211"/>
    </source>
</evidence>
<dbReference type="InterPro" id="IPR017850">
    <property type="entry name" value="Alkaline_phosphatase_core_sf"/>
</dbReference>
<dbReference type="GO" id="GO:0000287">
    <property type="term" value="F:magnesium ion binding"/>
    <property type="evidence" value="ECO:0007669"/>
    <property type="project" value="UniProtKB-UniRule"/>
</dbReference>
<evidence type="ECO:0000256" key="2">
    <source>
        <dbReference type="ARBA" id="ARBA00022723"/>
    </source>
</evidence>
<feature type="binding site" evidence="5">
    <location>
        <position position="320"/>
    </location>
    <ligand>
        <name>Mn(2+)</name>
        <dbReference type="ChEBI" id="CHEBI:29035"/>
        <label>1</label>
    </ligand>
</feature>
<keyword evidence="4 5" id="KW-0413">Isomerase</keyword>
<dbReference type="GO" id="GO:0005829">
    <property type="term" value="C:cytosol"/>
    <property type="evidence" value="ECO:0007669"/>
    <property type="project" value="TreeGrafter"/>
</dbReference>
<comment type="pathway">
    <text evidence="5">Carbohydrate degradation; 2-deoxy-D-ribose 1-phosphate degradation; D-glyceraldehyde 3-phosphate and acetaldehyde from 2-deoxy-alpha-D-ribose 1-phosphate: step 1/2.</text>
</comment>
<feature type="binding site" evidence="5">
    <location>
        <position position="332"/>
    </location>
    <ligand>
        <name>Mn(2+)</name>
        <dbReference type="ChEBI" id="CHEBI:29035"/>
        <label>2</label>
    </ligand>
</feature>
<evidence type="ECO:0000256" key="4">
    <source>
        <dbReference type="ARBA" id="ARBA00023235"/>
    </source>
</evidence>
<reference evidence="8" key="2">
    <citation type="journal article" date="2021" name="PeerJ">
        <title>Extensive microbial diversity within the chicken gut microbiome revealed by metagenomics and culture.</title>
        <authorList>
            <person name="Gilroy R."/>
            <person name="Ravi A."/>
            <person name="Getino M."/>
            <person name="Pursley I."/>
            <person name="Horton D.L."/>
            <person name="Alikhan N.F."/>
            <person name="Baker D."/>
            <person name="Gharbi K."/>
            <person name="Hall N."/>
            <person name="Watson M."/>
            <person name="Adriaenssens E.M."/>
            <person name="Foster-Nyarko E."/>
            <person name="Jarju S."/>
            <person name="Secka A."/>
            <person name="Antonio M."/>
            <person name="Oren A."/>
            <person name="Chaudhuri R.R."/>
            <person name="La Ragione R."/>
            <person name="Hildebrand F."/>
            <person name="Pallen M.J."/>
        </authorList>
    </citation>
    <scope>NUCLEOTIDE SEQUENCE</scope>
    <source>
        <strain evidence="8">517</strain>
    </source>
</reference>
<dbReference type="HAMAP" id="MF_00740">
    <property type="entry name" value="Phosphopentomut"/>
    <property type="match status" value="1"/>
</dbReference>
<dbReference type="InterPro" id="IPR010045">
    <property type="entry name" value="DeoB"/>
</dbReference>
<feature type="binding site" evidence="5">
    <location>
        <position position="321"/>
    </location>
    <ligand>
        <name>Mn(2+)</name>
        <dbReference type="ChEBI" id="CHEBI:29035"/>
        <label>1</label>
    </ligand>
</feature>
<comment type="cofactor">
    <cofactor evidence="5">
        <name>Mn(2+)</name>
        <dbReference type="ChEBI" id="CHEBI:29035"/>
    </cofactor>
    <text evidence="5">Binds 2 manganese ions.</text>
</comment>
<accession>A0A940DH53</accession>
<dbReference type="NCBIfam" id="TIGR01696">
    <property type="entry name" value="deoB"/>
    <property type="match status" value="1"/>
</dbReference>
<evidence type="ECO:0000313" key="9">
    <source>
        <dbReference type="Proteomes" id="UP000727857"/>
    </source>
</evidence>
<evidence type="ECO:0000256" key="6">
    <source>
        <dbReference type="NCBIfam" id="TIGR01696"/>
    </source>
</evidence>
<comment type="catalytic activity">
    <reaction evidence="5">
        <text>alpha-D-ribose 1-phosphate = D-ribose 5-phosphate</text>
        <dbReference type="Rhea" id="RHEA:18793"/>
        <dbReference type="ChEBI" id="CHEBI:57720"/>
        <dbReference type="ChEBI" id="CHEBI:78346"/>
        <dbReference type="EC" id="5.4.2.7"/>
    </reaction>
</comment>
<dbReference type="Proteomes" id="UP000727857">
    <property type="component" value="Unassembled WGS sequence"/>
</dbReference>
<name>A0A940DH53_9FIRM</name>
<keyword evidence="3 5" id="KW-0464">Manganese</keyword>
<dbReference type="GO" id="GO:0009117">
    <property type="term" value="P:nucleotide metabolic process"/>
    <property type="evidence" value="ECO:0007669"/>
    <property type="project" value="UniProtKB-UniRule"/>
</dbReference>